<evidence type="ECO:0008006" key="3">
    <source>
        <dbReference type="Google" id="ProtNLM"/>
    </source>
</evidence>
<evidence type="ECO:0000313" key="2">
    <source>
        <dbReference type="Proteomes" id="UP000029707"/>
    </source>
</evidence>
<sequence>MIYDFIFSNTSEDKDFFLYILANEAQNLQLEAFFYTHNQQTHCLIPNLKTLIESHYNSTNLLESFITQKICLTENILTFANNMTHLLPLSLYFSFLQLNPINPTQTFYETLNTLDSKLSLKDIFMQTLPLVIPDYPPNVILEDAQSILSHFHMPKTYYYTPLQTQQILNPESENFALLNPPNAPTHKALTMQDKTYFIDIIHSLKKGQNIAFCTSRGTQLLSLTPTAHTHTTILCDIASLKTYFRTKESYIHTLASFEKPLTYLVPKEVFENQFPLNECGLVKVGLPYDMPLALISALLLQDEIGYFFLSHTTEKPYCDFSHSPAPKEQILSIAQNGMFIDTHIAQNHTLQSLIDTHIEADSKEAHLVIYLSTKHPSAFLITHNPPKILLDISFDNNPHLTLETIARSYESGDELIKNFGTHFPQILLNIFNLPKTSSPTHNLIDIFDTCALILGLQPHTATNTTNKNTLFHYAYRFVRERGPRIDYKLLREGNNLSLDYPRIVRSCISFKCAKMEDEILSFGILDSLSEFIATFVRDCSTNLALHNVLLLGDMLGNHIFLDKILEYLPKNIRLILPKNGFIDYE</sequence>
<protein>
    <recommendedName>
        <fullName evidence="3">Protein hydE</fullName>
    </recommendedName>
</protein>
<accession>A0A4U8TPZ7</accession>
<dbReference type="RefSeq" id="WP_034363574.1">
    <property type="nucleotide sequence ID" value="NZ_CAJUDB010000003.1"/>
</dbReference>
<name>A0A4U8TPZ7_9HELI</name>
<dbReference type="Gene3D" id="3.30.420.40">
    <property type="match status" value="1"/>
</dbReference>
<reference evidence="1 2" key="1">
    <citation type="journal article" date="2014" name="Genome Announc.">
        <title>Draft genome sequences of eight enterohepatic helicobacter species isolated from both laboratory and wild rodents.</title>
        <authorList>
            <person name="Sheh A."/>
            <person name="Shen Z."/>
            <person name="Fox J.G."/>
        </authorList>
    </citation>
    <scope>NUCLEOTIDE SEQUENCE [LARGE SCALE GENOMIC DNA]</scope>
    <source>
        <strain evidence="1 2">MIT 01-6451</strain>
    </source>
</reference>
<dbReference type="Proteomes" id="UP000029707">
    <property type="component" value="Unassembled WGS sequence"/>
</dbReference>
<gene>
    <name evidence="1" type="ORF">LS65_004960</name>
</gene>
<keyword evidence="2" id="KW-1185">Reference proteome</keyword>
<dbReference type="AlphaFoldDB" id="A0A4U8TPZ7"/>
<dbReference type="STRING" id="425400.LS65_09085"/>
<proteinExistence type="predicted"/>
<dbReference type="OrthoDB" id="5318537at2"/>
<organism evidence="1 2">
    <name type="scientific">Helicobacter japonicus</name>
    <dbReference type="NCBI Taxonomy" id="425400"/>
    <lineage>
        <taxon>Bacteria</taxon>
        <taxon>Pseudomonadati</taxon>
        <taxon>Campylobacterota</taxon>
        <taxon>Epsilonproteobacteria</taxon>
        <taxon>Campylobacterales</taxon>
        <taxon>Helicobacteraceae</taxon>
        <taxon>Helicobacter</taxon>
    </lineage>
</organism>
<dbReference type="EMBL" id="JRMQ02000005">
    <property type="protein sequence ID" value="TLE01915.1"/>
    <property type="molecule type" value="Genomic_DNA"/>
</dbReference>
<comment type="caution">
    <text evidence="1">The sequence shown here is derived from an EMBL/GenBank/DDBJ whole genome shotgun (WGS) entry which is preliminary data.</text>
</comment>
<evidence type="ECO:0000313" key="1">
    <source>
        <dbReference type="EMBL" id="TLE01915.1"/>
    </source>
</evidence>